<sequence>MDFFRRELGSSNELTRVRMPSTGVGPDRMPLSPRSLVLITNTPACHNTFYDASGADSIESADHAHAYHGDVRF</sequence>
<proteinExistence type="predicted"/>
<comment type="caution">
    <text evidence="1">The sequence shown here is derived from an EMBL/GenBank/DDBJ whole genome shotgun (WGS) entry which is preliminary data.</text>
</comment>
<dbReference type="EMBL" id="NPKJ01000021">
    <property type="protein sequence ID" value="PAQ11120.1"/>
    <property type="molecule type" value="Genomic_DNA"/>
</dbReference>
<evidence type="ECO:0000313" key="1">
    <source>
        <dbReference type="EMBL" id="PAQ11120.1"/>
    </source>
</evidence>
<gene>
    <name evidence="1" type="ORF">CIT26_05935</name>
</gene>
<protein>
    <submittedName>
        <fullName evidence="1">Uncharacterized protein</fullName>
    </submittedName>
</protein>
<organism evidence="1 2">
    <name type="scientific">Mesorhizobium temperatum</name>
    <dbReference type="NCBI Taxonomy" id="241416"/>
    <lineage>
        <taxon>Bacteria</taxon>
        <taxon>Pseudomonadati</taxon>
        <taxon>Pseudomonadota</taxon>
        <taxon>Alphaproteobacteria</taxon>
        <taxon>Hyphomicrobiales</taxon>
        <taxon>Phyllobacteriaceae</taxon>
        <taxon>Mesorhizobium</taxon>
    </lineage>
</organism>
<keyword evidence="2" id="KW-1185">Reference proteome</keyword>
<dbReference type="AlphaFoldDB" id="A0A271LUW1"/>
<name>A0A271LUW1_9HYPH</name>
<reference evidence="1 2" key="1">
    <citation type="submission" date="2017-08" db="EMBL/GenBank/DDBJ databases">
        <title>Mesorhizobium wenxinae sp. nov., a novel rhizobial species isolated from root nodules of chickpea (Cicer arietinum L.).</title>
        <authorList>
            <person name="Zhang J."/>
        </authorList>
    </citation>
    <scope>NUCLEOTIDE SEQUENCE [LARGE SCALE GENOMIC DNA]</scope>
    <source>
        <strain evidence="1 2">SDW018</strain>
    </source>
</reference>
<dbReference type="Proteomes" id="UP000216442">
    <property type="component" value="Unassembled WGS sequence"/>
</dbReference>
<accession>A0A271LUW1</accession>
<evidence type="ECO:0000313" key="2">
    <source>
        <dbReference type="Proteomes" id="UP000216442"/>
    </source>
</evidence>